<evidence type="ECO:0000256" key="1">
    <source>
        <dbReference type="SAM" id="MobiDB-lite"/>
    </source>
</evidence>
<keyword evidence="2" id="KW-1133">Transmembrane helix</keyword>
<protein>
    <submittedName>
        <fullName evidence="3">Uncharacterized protein</fullName>
    </submittedName>
</protein>
<keyword evidence="2" id="KW-0472">Membrane</keyword>
<sequence>MDLTSWKTARLMRAITQKTFKVICWLTNISIVVFLIIGWTVVLLVSIFLTLGRFEIVDKTTNTIVNICCLLIVTILFVIDTISVTTSGILVMRTIRRTASKVKDTVAQQKAKNPFVITIALMIGLIACVLLQIIAAVIASAIVLVDERFKVLWHFVNCLGILIFATLTLLLFYPMFVQTDKVMKELHLDDTKSNISNYSGTAHGEIPNSPIKTSPYHKSMPRFSGLADNQQEGLSLVISTEVARLTPMPHPLSVPTSVVVVEDSNTKASVESSSFAAHSTTVTAVSTTGTDERTLMTSSPMEASSGNNLSSEMTII</sequence>
<dbReference type="EMBL" id="PYSW02000021">
    <property type="protein sequence ID" value="KAG2383322.1"/>
    <property type="molecule type" value="Genomic_DNA"/>
</dbReference>
<feature type="transmembrane region" description="Helical" evidence="2">
    <location>
        <begin position="63"/>
        <end position="92"/>
    </location>
</feature>
<feature type="region of interest" description="Disordered" evidence="1">
    <location>
        <begin position="297"/>
        <end position="316"/>
    </location>
</feature>
<dbReference type="GeneID" id="68097114"/>
<comment type="caution">
    <text evidence="3">The sequence shown here is derived from an EMBL/GenBank/DDBJ whole genome shotgun (WGS) entry which is preliminary data.</text>
</comment>
<feature type="transmembrane region" description="Helical" evidence="2">
    <location>
        <begin position="151"/>
        <end position="173"/>
    </location>
</feature>
<dbReference type="Proteomes" id="UP000816034">
    <property type="component" value="Unassembled WGS sequence"/>
</dbReference>
<organism evidence="3 4">
    <name type="scientific">Naegleria lovaniensis</name>
    <name type="common">Amoeba</name>
    <dbReference type="NCBI Taxonomy" id="51637"/>
    <lineage>
        <taxon>Eukaryota</taxon>
        <taxon>Discoba</taxon>
        <taxon>Heterolobosea</taxon>
        <taxon>Tetramitia</taxon>
        <taxon>Eutetramitia</taxon>
        <taxon>Vahlkampfiidae</taxon>
        <taxon>Naegleria</taxon>
    </lineage>
</organism>
<accession>A0AA88GRP2</accession>
<feature type="transmembrane region" description="Helical" evidence="2">
    <location>
        <begin position="113"/>
        <end position="145"/>
    </location>
</feature>
<dbReference type="RefSeq" id="XP_044549001.1">
    <property type="nucleotide sequence ID" value="XM_044694322.1"/>
</dbReference>
<name>A0AA88GRP2_NAELO</name>
<evidence type="ECO:0000256" key="2">
    <source>
        <dbReference type="SAM" id="Phobius"/>
    </source>
</evidence>
<gene>
    <name evidence="3" type="ORF">C9374_004659</name>
</gene>
<feature type="transmembrane region" description="Helical" evidence="2">
    <location>
        <begin position="22"/>
        <end position="51"/>
    </location>
</feature>
<evidence type="ECO:0000313" key="4">
    <source>
        <dbReference type="Proteomes" id="UP000816034"/>
    </source>
</evidence>
<reference evidence="3 4" key="1">
    <citation type="journal article" date="2018" name="BMC Genomics">
        <title>The genome of Naegleria lovaniensis, the basis for a comparative approach to unravel pathogenicity factors of the human pathogenic amoeba N. fowleri.</title>
        <authorList>
            <person name="Liechti N."/>
            <person name="Schurch N."/>
            <person name="Bruggmann R."/>
            <person name="Wittwer M."/>
        </authorList>
    </citation>
    <scope>NUCLEOTIDE SEQUENCE [LARGE SCALE GENOMIC DNA]</scope>
    <source>
        <strain evidence="3 4">ATCC 30569</strain>
    </source>
</reference>
<keyword evidence="4" id="KW-1185">Reference proteome</keyword>
<keyword evidence="2" id="KW-0812">Transmembrane</keyword>
<dbReference type="AlphaFoldDB" id="A0AA88GRP2"/>
<proteinExistence type="predicted"/>
<evidence type="ECO:0000313" key="3">
    <source>
        <dbReference type="EMBL" id="KAG2383322.1"/>
    </source>
</evidence>